<accession>A0AAE3GN67</accession>
<dbReference type="EMBL" id="JAMTCK010000031">
    <property type="protein sequence ID" value="MCP2170334.1"/>
    <property type="molecule type" value="Genomic_DNA"/>
</dbReference>
<keyword evidence="3" id="KW-1185">Reference proteome</keyword>
<feature type="region of interest" description="Disordered" evidence="1">
    <location>
        <begin position="80"/>
        <end position="103"/>
    </location>
</feature>
<dbReference type="Proteomes" id="UP001206128">
    <property type="component" value="Unassembled WGS sequence"/>
</dbReference>
<evidence type="ECO:0000313" key="2">
    <source>
        <dbReference type="EMBL" id="MCP2170334.1"/>
    </source>
</evidence>
<dbReference type="AlphaFoldDB" id="A0AAE3GN67"/>
<organism evidence="2 3">
    <name type="scientific">Goodfellowiella coeruleoviolacea</name>
    <dbReference type="NCBI Taxonomy" id="334858"/>
    <lineage>
        <taxon>Bacteria</taxon>
        <taxon>Bacillati</taxon>
        <taxon>Actinomycetota</taxon>
        <taxon>Actinomycetes</taxon>
        <taxon>Pseudonocardiales</taxon>
        <taxon>Pseudonocardiaceae</taxon>
        <taxon>Goodfellowiella</taxon>
    </lineage>
</organism>
<feature type="compositionally biased region" description="Polar residues" evidence="1">
    <location>
        <begin position="351"/>
        <end position="360"/>
    </location>
</feature>
<feature type="compositionally biased region" description="Polar residues" evidence="1">
    <location>
        <begin position="302"/>
        <end position="324"/>
    </location>
</feature>
<gene>
    <name evidence="2" type="ORF">LX83_007225</name>
</gene>
<feature type="region of interest" description="Disordered" evidence="1">
    <location>
        <begin position="217"/>
        <end position="372"/>
    </location>
</feature>
<reference evidence="2" key="1">
    <citation type="submission" date="2022-06" db="EMBL/GenBank/DDBJ databases">
        <title>Genomic Encyclopedia of Archaeal and Bacterial Type Strains, Phase II (KMG-II): from individual species to whole genera.</title>
        <authorList>
            <person name="Goeker M."/>
        </authorList>
    </citation>
    <scope>NUCLEOTIDE SEQUENCE</scope>
    <source>
        <strain evidence="2">DSM 43935</strain>
    </source>
</reference>
<name>A0AAE3GN67_9PSEU</name>
<evidence type="ECO:0000313" key="3">
    <source>
        <dbReference type="Proteomes" id="UP001206128"/>
    </source>
</evidence>
<protein>
    <submittedName>
        <fullName evidence="2">Uncharacterized protein</fullName>
    </submittedName>
</protein>
<evidence type="ECO:0000256" key="1">
    <source>
        <dbReference type="SAM" id="MobiDB-lite"/>
    </source>
</evidence>
<feature type="compositionally biased region" description="Low complexity" evidence="1">
    <location>
        <begin position="329"/>
        <end position="344"/>
    </location>
</feature>
<proteinExistence type="predicted"/>
<comment type="caution">
    <text evidence="2">The sequence shown here is derived from an EMBL/GenBank/DDBJ whole genome shotgun (WGS) entry which is preliminary data.</text>
</comment>
<sequence length="372" mass="38459">MGACWGRRAHPGRWRCRSRPLPGLGCGGARAAVGLGGRRVGWPRGWVSVGLGGCGVGLLSAGLPPFAVVGAVRSSRARRTQGEVSTCGSADEPERQDMAGAGRPAACRTPVDCRALVDCRTPVDCWVAGGVPLSHGLNGRHPARRTAGKPLLVDVKTDPAQPPPSPGGVPRSSLPTLCLGVHGRGVPCGQPGWLWTTGHPKGGNGTGVGRNVVSAGTHGDLPQTLGWPRGLGRGWNRQSRARRPTCPADGTTIHPGRGGRPGQRDQAAQSGRWLDRATTGESFGRGNCLSTEKADAGHASGPAQQSQAHAPTSSTNCGNRNTETAGRHGTTAQPGTGTAETGTTGHRDQQNTRTSRTAGPQDNERGQAWLTR</sequence>